<comment type="similarity">
    <text evidence="2">Belongs to the FliK family.</text>
</comment>
<evidence type="ECO:0000313" key="8">
    <source>
        <dbReference type="Proteomes" id="UP000190625"/>
    </source>
</evidence>
<evidence type="ECO:0000313" key="7">
    <source>
        <dbReference type="EMBL" id="SJZ64210.1"/>
    </source>
</evidence>
<dbReference type="GO" id="GO:0044780">
    <property type="term" value="P:bacterial-type flagellum assembly"/>
    <property type="evidence" value="ECO:0007669"/>
    <property type="project" value="InterPro"/>
</dbReference>
<dbReference type="AlphaFoldDB" id="A0A1T4MAY5"/>
<dbReference type="PRINTS" id="PR01007">
    <property type="entry name" value="FLGHOOKFLIK"/>
</dbReference>
<feature type="coiled-coil region" evidence="4">
    <location>
        <begin position="171"/>
        <end position="220"/>
    </location>
</feature>
<evidence type="ECO:0000256" key="2">
    <source>
        <dbReference type="ARBA" id="ARBA00009149"/>
    </source>
</evidence>
<feature type="region of interest" description="Disordered" evidence="5">
    <location>
        <begin position="473"/>
        <end position="494"/>
    </location>
</feature>
<dbReference type="STRING" id="142842.SAMN02745118_01416"/>
<evidence type="ECO:0000256" key="4">
    <source>
        <dbReference type="SAM" id="Coils"/>
    </source>
</evidence>
<comment type="function">
    <text evidence="1">Controls the length of the flagellar hook.</text>
</comment>
<dbReference type="OrthoDB" id="2112660at2"/>
<accession>A0A1T4MAY5</accession>
<organism evidence="7 8">
    <name type="scientific">Selenihalanaerobacter shriftii</name>
    <dbReference type="NCBI Taxonomy" id="142842"/>
    <lineage>
        <taxon>Bacteria</taxon>
        <taxon>Bacillati</taxon>
        <taxon>Bacillota</taxon>
        <taxon>Clostridia</taxon>
        <taxon>Halanaerobiales</taxon>
        <taxon>Halobacteroidaceae</taxon>
        <taxon>Selenihalanaerobacter</taxon>
    </lineage>
</organism>
<keyword evidence="4" id="KW-0175">Coiled coil</keyword>
<dbReference type="Proteomes" id="UP000190625">
    <property type="component" value="Unassembled WGS sequence"/>
</dbReference>
<dbReference type="InterPro" id="IPR038610">
    <property type="entry name" value="FliK-like_C_sf"/>
</dbReference>
<evidence type="ECO:0000256" key="1">
    <source>
        <dbReference type="ARBA" id="ARBA00003944"/>
    </source>
</evidence>
<dbReference type="EMBL" id="FUWM01000010">
    <property type="protein sequence ID" value="SJZ64210.1"/>
    <property type="molecule type" value="Genomic_DNA"/>
</dbReference>
<feature type="compositionally biased region" description="Polar residues" evidence="5">
    <location>
        <begin position="286"/>
        <end position="301"/>
    </location>
</feature>
<evidence type="ECO:0000256" key="3">
    <source>
        <dbReference type="ARBA" id="ARBA00022795"/>
    </source>
</evidence>
<dbReference type="InterPro" id="IPR052563">
    <property type="entry name" value="FliK"/>
</dbReference>
<gene>
    <name evidence="7" type="ORF">SAMN02745118_01416</name>
</gene>
<feature type="compositionally biased region" description="Low complexity" evidence="5">
    <location>
        <begin position="271"/>
        <end position="285"/>
    </location>
</feature>
<dbReference type="Pfam" id="PF02120">
    <property type="entry name" value="Flg_hook"/>
    <property type="match status" value="1"/>
</dbReference>
<feature type="region of interest" description="Disordered" evidence="5">
    <location>
        <begin position="251"/>
        <end position="301"/>
    </location>
</feature>
<keyword evidence="8" id="KW-1185">Reference proteome</keyword>
<keyword evidence="3" id="KW-1005">Bacterial flagellum biogenesis</keyword>
<evidence type="ECO:0000259" key="6">
    <source>
        <dbReference type="Pfam" id="PF02120"/>
    </source>
</evidence>
<dbReference type="GO" id="GO:0009424">
    <property type="term" value="C:bacterial-type flagellum hook"/>
    <property type="evidence" value="ECO:0007669"/>
    <property type="project" value="InterPro"/>
</dbReference>
<reference evidence="8" key="1">
    <citation type="submission" date="2017-02" db="EMBL/GenBank/DDBJ databases">
        <authorList>
            <person name="Varghese N."/>
            <person name="Submissions S."/>
        </authorList>
    </citation>
    <scope>NUCLEOTIDE SEQUENCE [LARGE SCALE GENOMIC DNA]</scope>
    <source>
        <strain evidence="8">ATCC BAA-73</strain>
    </source>
</reference>
<feature type="domain" description="Flagellar hook-length control protein-like C-terminal" evidence="6">
    <location>
        <begin position="390"/>
        <end position="470"/>
    </location>
</feature>
<name>A0A1T4MAY5_9FIRM</name>
<dbReference type="RefSeq" id="WP_078809893.1">
    <property type="nucleotide sequence ID" value="NZ_FUWM01000010.1"/>
</dbReference>
<dbReference type="PANTHER" id="PTHR37533">
    <property type="entry name" value="FLAGELLAR HOOK-LENGTH CONTROL PROTEIN"/>
    <property type="match status" value="1"/>
</dbReference>
<evidence type="ECO:0000256" key="5">
    <source>
        <dbReference type="SAM" id="MobiDB-lite"/>
    </source>
</evidence>
<dbReference type="CDD" id="cd17470">
    <property type="entry name" value="T3SS_Flik_C"/>
    <property type="match status" value="1"/>
</dbReference>
<dbReference type="InterPro" id="IPR021136">
    <property type="entry name" value="Flagellar_hook_control-like_C"/>
</dbReference>
<protein>
    <submittedName>
        <fullName evidence="7">Hook-length control protein FliK</fullName>
    </submittedName>
</protein>
<proteinExistence type="inferred from homology"/>
<dbReference type="InterPro" id="IPR001635">
    <property type="entry name" value="Flag_hook_Flik"/>
</dbReference>
<dbReference type="PANTHER" id="PTHR37533:SF2">
    <property type="entry name" value="FLAGELLAR HOOK-LENGTH CONTROL PROTEIN"/>
    <property type="match status" value="1"/>
</dbReference>
<dbReference type="Gene3D" id="3.30.750.140">
    <property type="match status" value="1"/>
</dbReference>
<sequence>MLQASFIQSNNILEASNRKNNTFENNDYTIDGSKDKVSNELFLTKLKQVVAGKNKNSNNKSISKELPGNKITDESINLNLKKEEIEKLKKFLTQSGFDLSTTEIEELLASIGDMYQQLVNLEVNEVSFESTTNYNKFEAIKTKLSNLIKNFGDIKETNSLASQHKQTKSQISDLMSKLVDLKEILNNLDKEKLDQILKTNSKLSNNFKETSQKLSKLLQKHGITKEQIKFTKQKKHDGKILFKNKENIAKEQNAKGNSSSSSNKKLKAQVSNKTSTTNTNKTSTNIQFNDPQQASTSQNIKSNQQFKNQTVDFNQNLVPKDSSEFKLGKEGLNLKMKIDSELESSNDNRVNIEEQIGIKSSKLNRMSMSTNNDMVNRVDQTKIINQINEQLEQLKSLGKNELTLKLEPEFLGKLNLKMAMEDGIMTTKLMAENYQVKKIIEAQLPRLRNELSAKNIELGEVVVDVGTEDDFSNSQNSNYFNERNFSKGNNGNQQKVDSELIDEVEIKELNSSSLINSHIGSDSIDYVI</sequence>